<feature type="binding site" evidence="3">
    <location>
        <begin position="106"/>
        <end position="113"/>
    </location>
    <ligand>
        <name>ATP</name>
        <dbReference type="ChEBI" id="CHEBI:30616"/>
    </ligand>
</feature>
<keyword evidence="1 3" id="KW-0547">Nucleotide-binding</keyword>
<evidence type="ECO:0000313" key="7">
    <source>
        <dbReference type="EMBL" id="KAL3673242.1"/>
    </source>
</evidence>
<dbReference type="PRINTS" id="PR00380">
    <property type="entry name" value="KINESINHEAVY"/>
</dbReference>
<dbReference type="PROSITE" id="PS50067">
    <property type="entry name" value="KINESIN_MOTOR_2"/>
    <property type="match status" value="1"/>
</dbReference>
<organism evidence="7 8">
    <name type="scientific">Phytophthora oleae</name>
    <dbReference type="NCBI Taxonomy" id="2107226"/>
    <lineage>
        <taxon>Eukaryota</taxon>
        <taxon>Sar</taxon>
        <taxon>Stramenopiles</taxon>
        <taxon>Oomycota</taxon>
        <taxon>Peronosporomycetes</taxon>
        <taxon>Peronosporales</taxon>
        <taxon>Peronosporaceae</taxon>
        <taxon>Phytophthora</taxon>
    </lineage>
</organism>
<dbReference type="Proteomes" id="UP001632037">
    <property type="component" value="Unassembled WGS sequence"/>
</dbReference>
<dbReference type="GO" id="GO:0005524">
    <property type="term" value="F:ATP binding"/>
    <property type="evidence" value="ECO:0007669"/>
    <property type="project" value="UniProtKB-UniRule"/>
</dbReference>
<comment type="similarity">
    <text evidence="3 4">Belongs to the TRAFAC class myosin-kinesin ATPase superfamily. Kinesin family.</text>
</comment>
<dbReference type="PANTHER" id="PTHR47969:SF33">
    <property type="entry name" value="KINESIN-LIKE PROTEIN"/>
    <property type="match status" value="1"/>
</dbReference>
<proteinExistence type="inferred from homology"/>
<evidence type="ECO:0000256" key="3">
    <source>
        <dbReference type="PROSITE-ProRule" id="PRU00283"/>
    </source>
</evidence>
<dbReference type="PANTHER" id="PTHR47969">
    <property type="entry name" value="CHROMOSOME-ASSOCIATED KINESIN KIF4A-RELATED"/>
    <property type="match status" value="1"/>
</dbReference>
<dbReference type="EMBL" id="JBIMZQ010000002">
    <property type="protein sequence ID" value="KAL3673242.1"/>
    <property type="molecule type" value="Genomic_DNA"/>
</dbReference>
<name>A0ABD3G3N5_9STRA</name>
<comment type="caution">
    <text evidence="7">The sequence shown here is derived from an EMBL/GenBank/DDBJ whole genome shotgun (WGS) entry which is preliminary data.</text>
</comment>
<evidence type="ECO:0000256" key="1">
    <source>
        <dbReference type="ARBA" id="ARBA00022741"/>
    </source>
</evidence>
<dbReference type="InterPro" id="IPR019821">
    <property type="entry name" value="Kinesin_motor_CS"/>
</dbReference>
<reference evidence="7 8" key="1">
    <citation type="submission" date="2024-09" db="EMBL/GenBank/DDBJ databases">
        <title>Genome sequencing and assembly of Phytophthora oleae, isolate VK10A, causative agent of rot of olive drupes.</title>
        <authorList>
            <person name="Conti Taguali S."/>
            <person name="Riolo M."/>
            <person name="La Spada F."/>
            <person name="Cacciola S.O."/>
            <person name="Dionisio G."/>
        </authorList>
    </citation>
    <scope>NUCLEOTIDE SEQUENCE [LARGE SCALE GENOMIC DNA]</scope>
    <source>
        <strain evidence="7 8">VK10A</strain>
    </source>
</reference>
<sequence>MEKEERIRVVVRARPYVHAPEGSGNTSRSSRREKSVDDQECVAASPENPGELFIYTDTDRTHAATFRCETFLPSTCSQQDVFDQIRAREMVEAALDGFPVTIFAYGQTGAGKSFTIFGKEDGVTERKMALHEQDGLLPRTAQELMNAISARKGEVEYTLRVTCVEIYNEQVRDVFDPRKETLAVRSSKTHGFFLENATVVECVTAREIVRVVKAAATHRAKSSHLLNERSNRSHCLISIYIDAAPVKSDAPDSKLGGKRYGKITIVDLAGSERASDSGVVGAQLRETCHINRSLYCLSQVIQAMNAPKCSKTGKAKFVPYRDSKLTMLLLDSLGGNCKTLMIACVNSSPQFAVESVRTLEFAMGVAKIKNRPTALLTPHEKLIKDLKEQIRLLKLENMMLRARTPGYFMDHPNHGLDSSVLLGAPANEYDEQIKQLHACDGYMNPLKTLQQHSTGVHQKLIQQELRTL</sequence>
<dbReference type="AlphaFoldDB" id="A0ABD3G3N5"/>
<dbReference type="InterPro" id="IPR001752">
    <property type="entry name" value="Kinesin_motor_dom"/>
</dbReference>
<gene>
    <name evidence="7" type="ORF">V7S43_000963</name>
</gene>
<dbReference type="PROSITE" id="PS00411">
    <property type="entry name" value="KINESIN_MOTOR_1"/>
    <property type="match status" value="1"/>
</dbReference>
<dbReference type="InterPro" id="IPR027417">
    <property type="entry name" value="P-loop_NTPase"/>
</dbReference>
<dbReference type="CDD" id="cd00106">
    <property type="entry name" value="KISc"/>
    <property type="match status" value="1"/>
</dbReference>
<protein>
    <recommendedName>
        <fullName evidence="4">Kinesin-like protein</fullName>
    </recommendedName>
</protein>
<evidence type="ECO:0000256" key="2">
    <source>
        <dbReference type="ARBA" id="ARBA00022840"/>
    </source>
</evidence>
<dbReference type="InterPro" id="IPR036961">
    <property type="entry name" value="Kinesin_motor_dom_sf"/>
</dbReference>
<evidence type="ECO:0000313" key="8">
    <source>
        <dbReference type="Proteomes" id="UP001632037"/>
    </source>
</evidence>
<dbReference type="Gene3D" id="3.40.850.10">
    <property type="entry name" value="Kinesin motor domain"/>
    <property type="match status" value="1"/>
</dbReference>
<evidence type="ECO:0000256" key="4">
    <source>
        <dbReference type="RuleBase" id="RU000394"/>
    </source>
</evidence>
<dbReference type="SUPFAM" id="SSF52540">
    <property type="entry name" value="P-loop containing nucleoside triphosphate hydrolases"/>
    <property type="match status" value="1"/>
</dbReference>
<keyword evidence="4" id="KW-0493">Microtubule</keyword>
<dbReference type="GO" id="GO:0005874">
    <property type="term" value="C:microtubule"/>
    <property type="evidence" value="ECO:0007669"/>
    <property type="project" value="UniProtKB-KW"/>
</dbReference>
<feature type="domain" description="Kinesin motor" evidence="6">
    <location>
        <begin position="6"/>
        <end position="368"/>
    </location>
</feature>
<evidence type="ECO:0000259" key="6">
    <source>
        <dbReference type="PROSITE" id="PS50067"/>
    </source>
</evidence>
<dbReference type="Pfam" id="PF00225">
    <property type="entry name" value="Kinesin"/>
    <property type="match status" value="1"/>
</dbReference>
<accession>A0ABD3G3N5</accession>
<keyword evidence="8" id="KW-1185">Reference proteome</keyword>
<dbReference type="SMART" id="SM00129">
    <property type="entry name" value="KISc"/>
    <property type="match status" value="1"/>
</dbReference>
<keyword evidence="2 3" id="KW-0067">ATP-binding</keyword>
<dbReference type="GO" id="GO:0003774">
    <property type="term" value="F:cytoskeletal motor activity"/>
    <property type="evidence" value="ECO:0007669"/>
    <property type="project" value="UniProtKB-UniRule"/>
</dbReference>
<keyword evidence="3 4" id="KW-0505">Motor protein</keyword>
<evidence type="ECO:0000256" key="5">
    <source>
        <dbReference type="SAM" id="MobiDB-lite"/>
    </source>
</evidence>
<dbReference type="InterPro" id="IPR027640">
    <property type="entry name" value="Kinesin-like_fam"/>
</dbReference>
<feature type="region of interest" description="Disordered" evidence="5">
    <location>
        <begin position="16"/>
        <end position="43"/>
    </location>
</feature>